<evidence type="ECO:0000313" key="1">
    <source>
        <dbReference type="EMBL" id="MFC5510025.1"/>
    </source>
</evidence>
<protein>
    <recommendedName>
        <fullName evidence="3">DUF2863 family protein</fullName>
    </recommendedName>
</protein>
<evidence type="ECO:0008006" key="3">
    <source>
        <dbReference type="Google" id="ProtNLM"/>
    </source>
</evidence>
<sequence>MPKNKKPVPRKPACAAEPDTDALAQALADLALEVAEGEETDPELAAAREEALLVAIRKALRKKRDEVLYGAIELARFTDPEACRLLRGHIGEHSATLRLRRDDEPELEIDAFLIPLFVRSTGGLVAEETFVDDAAYEELAASFVAAELDSPKARVALVRHAYDLAEADHIGYSALQDLLREAAATMTSRKPVAAPLLEASIRGWTGERFAPDETAMELRFLFGFSLKRVDDPFYAVPKDEIDADVYFADRMRRYRAWTARVAPLVRRCLARDPDRLGIDFLYQDLFHGAKEQGVSELALLGTLSEINGLLSAKELAADRVRAVVAPLAAGDHIELRVNLYALDGGPPWGGVAKAVDLAADLGAEVDELCDALGSIGIDDVSTADAFDGQGHPEGAQPYQPG</sequence>
<accession>A0ABW0PC06</accession>
<gene>
    <name evidence="1" type="ORF">ACFPOU_02650</name>
</gene>
<name>A0ABW0PC06_9BURK</name>
<proteinExistence type="predicted"/>
<dbReference type="EMBL" id="JBHSMS010000011">
    <property type="protein sequence ID" value="MFC5510025.1"/>
    <property type="molecule type" value="Genomic_DNA"/>
</dbReference>
<dbReference type="RefSeq" id="WP_379716793.1">
    <property type="nucleotide sequence ID" value="NZ_JBHSMS010000011.1"/>
</dbReference>
<keyword evidence="2" id="KW-1185">Reference proteome</keyword>
<organism evidence="1 2">
    <name type="scientific">Massilia jejuensis</name>
    <dbReference type="NCBI Taxonomy" id="648894"/>
    <lineage>
        <taxon>Bacteria</taxon>
        <taxon>Pseudomonadati</taxon>
        <taxon>Pseudomonadota</taxon>
        <taxon>Betaproteobacteria</taxon>
        <taxon>Burkholderiales</taxon>
        <taxon>Oxalobacteraceae</taxon>
        <taxon>Telluria group</taxon>
        <taxon>Massilia</taxon>
    </lineage>
</organism>
<comment type="caution">
    <text evidence="1">The sequence shown here is derived from an EMBL/GenBank/DDBJ whole genome shotgun (WGS) entry which is preliminary data.</text>
</comment>
<reference evidence="2" key="1">
    <citation type="journal article" date="2019" name="Int. J. Syst. Evol. Microbiol.">
        <title>The Global Catalogue of Microorganisms (GCM) 10K type strain sequencing project: providing services to taxonomists for standard genome sequencing and annotation.</title>
        <authorList>
            <consortium name="The Broad Institute Genomics Platform"/>
            <consortium name="The Broad Institute Genome Sequencing Center for Infectious Disease"/>
            <person name="Wu L."/>
            <person name="Ma J."/>
        </authorList>
    </citation>
    <scope>NUCLEOTIDE SEQUENCE [LARGE SCALE GENOMIC DNA]</scope>
    <source>
        <strain evidence="2">CCUG 38813</strain>
    </source>
</reference>
<dbReference type="Proteomes" id="UP001596031">
    <property type="component" value="Unassembled WGS sequence"/>
</dbReference>
<evidence type="ECO:0000313" key="2">
    <source>
        <dbReference type="Proteomes" id="UP001596031"/>
    </source>
</evidence>